<dbReference type="AlphaFoldDB" id="A0AAN6VBS4"/>
<keyword evidence="7" id="KW-1185">Reference proteome</keyword>
<feature type="region of interest" description="Disordered" evidence="5">
    <location>
        <begin position="91"/>
        <end position="155"/>
    </location>
</feature>
<name>A0AAN6VBS4_9PEZI</name>
<keyword evidence="4" id="KW-0496">Mitochondrion</keyword>
<sequence>MAALRPPALQHLLSHQTRVLRTTAWHQQRRWAQVHDARFLATTQQPRHILEKYRQKLDEKARAEGHADIDSLKAAYSDKIKALRKETDAVTAPLDQARAGGVKEPLTPPPSPGSSSQQPQQQPQPQHQATTTTSTTPQPPTPPKSPSSSPTGVKPLSAILNLPKVLPLPNTTLTNLWRQHHSTHPRSLCAVIPASTYQTMDSLARQHPHFVLPVPHPQQGAEIHFCQWTWDVETRSATVLFTQLAEYKVRGEFAVPHTTVTHYLDLVGGRRVVKDFVKDEGEGQQVQEGVEVEEEGVVLMQGMVVEDRGVKVEDAQWLVMCLQRFYGGWDGLGGQGGLERAEERRRLLEWFGKGDERFSVEKLLEQAERMG</sequence>
<comment type="subcellular location">
    <subcellularLocation>
        <location evidence="1">Mitochondrion</location>
    </subcellularLocation>
</comment>
<reference evidence="6" key="2">
    <citation type="submission" date="2023-05" db="EMBL/GenBank/DDBJ databases">
        <authorList>
            <consortium name="Lawrence Berkeley National Laboratory"/>
            <person name="Steindorff A."/>
            <person name="Hensen N."/>
            <person name="Bonometti L."/>
            <person name="Westerberg I."/>
            <person name="Brannstrom I.O."/>
            <person name="Guillou S."/>
            <person name="Cros-Aarteil S."/>
            <person name="Calhoun S."/>
            <person name="Haridas S."/>
            <person name="Kuo A."/>
            <person name="Mondo S."/>
            <person name="Pangilinan J."/>
            <person name="Riley R."/>
            <person name="Labutti K."/>
            <person name="Andreopoulos B."/>
            <person name="Lipzen A."/>
            <person name="Chen C."/>
            <person name="Yanf M."/>
            <person name="Daum C."/>
            <person name="Ng V."/>
            <person name="Clum A."/>
            <person name="Ohm R."/>
            <person name="Martin F."/>
            <person name="Silar P."/>
            <person name="Natvig D."/>
            <person name="Lalanne C."/>
            <person name="Gautier V."/>
            <person name="Ament-Velasquez S.L."/>
            <person name="Kruys A."/>
            <person name="Hutchinson M.I."/>
            <person name="Powell A.J."/>
            <person name="Barry K."/>
            <person name="Miller A.N."/>
            <person name="Grigoriev I.V."/>
            <person name="Debuchy R."/>
            <person name="Gladieux P."/>
            <person name="Thoren M.H."/>
            <person name="Johannesson H."/>
        </authorList>
    </citation>
    <scope>NUCLEOTIDE SEQUENCE</scope>
    <source>
        <strain evidence="6">CBS 141.50</strain>
    </source>
</reference>
<dbReference type="InterPro" id="IPR010591">
    <property type="entry name" value="ATP11"/>
</dbReference>
<feature type="compositionally biased region" description="Low complexity" evidence="5">
    <location>
        <begin position="113"/>
        <end position="136"/>
    </location>
</feature>
<evidence type="ECO:0000313" key="7">
    <source>
        <dbReference type="Proteomes" id="UP001302676"/>
    </source>
</evidence>
<evidence type="ECO:0000256" key="2">
    <source>
        <dbReference type="ARBA" id="ARBA00009116"/>
    </source>
</evidence>
<accession>A0AAN6VBS4</accession>
<dbReference type="Proteomes" id="UP001302676">
    <property type="component" value="Unassembled WGS sequence"/>
</dbReference>
<keyword evidence="3" id="KW-0809">Transit peptide</keyword>
<dbReference type="EMBL" id="MU853555">
    <property type="protein sequence ID" value="KAK4147660.1"/>
    <property type="molecule type" value="Genomic_DNA"/>
</dbReference>
<dbReference type="GO" id="GO:0005739">
    <property type="term" value="C:mitochondrion"/>
    <property type="evidence" value="ECO:0007669"/>
    <property type="project" value="UniProtKB-SubCell"/>
</dbReference>
<comment type="caution">
    <text evidence="6">The sequence shown here is derived from an EMBL/GenBank/DDBJ whole genome shotgun (WGS) entry which is preliminary data.</text>
</comment>
<dbReference type="GO" id="GO:0033615">
    <property type="term" value="P:mitochondrial proton-transporting ATP synthase complex assembly"/>
    <property type="evidence" value="ECO:0007669"/>
    <property type="project" value="TreeGrafter"/>
</dbReference>
<evidence type="ECO:0000256" key="4">
    <source>
        <dbReference type="ARBA" id="ARBA00023128"/>
    </source>
</evidence>
<protein>
    <submittedName>
        <fullName evidence="6">ATP11 protein-domain-containing protein</fullName>
    </submittedName>
</protein>
<gene>
    <name evidence="6" type="ORF">C8A04DRAFT_24207</name>
</gene>
<proteinExistence type="inferred from homology"/>
<evidence type="ECO:0000256" key="1">
    <source>
        <dbReference type="ARBA" id="ARBA00004173"/>
    </source>
</evidence>
<evidence type="ECO:0000256" key="5">
    <source>
        <dbReference type="SAM" id="MobiDB-lite"/>
    </source>
</evidence>
<evidence type="ECO:0000313" key="6">
    <source>
        <dbReference type="EMBL" id="KAK4147660.1"/>
    </source>
</evidence>
<dbReference type="RefSeq" id="XP_062641031.1">
    <property type="nucleotide sequence ID" value="XM_062779026.1"/>
</dbReference>
<dbReference type="PANTHER" id="PTHR13126">
    <property type="entry name" value="CHAPERONE ATP11"/>
    <property type="match status" value="1"/>
</dbReference>
<dbReference type="Pfam" id="PF06644">
    <property type="entry name" value="ATP11"/>
    <property type="match status" value="1"/>
</dbReference>
<dbReference type="PANTHER" id="PTHR13126:SF0">
    <property type="entry name" value="ATP SYNTHASE MITOCHONDRIAL F1 COMPLEX ASSEMBLY FACTOR 1"/>
    <property type="match status" value="1"/>
</dbReference>
<evidence type="ECO:0000256" key="3">
    <source>
        <dbReference type="ARBA" id="ARBA00022946"/>
    </source>
</evidence>
<reference evidence="6" key="1">
    <citation type="journal article" date="2023" name="Mol. Phylogenet. Evol.">
        <title>Genome-scale phylogeny and comparative genomics of the fungal order Sordariales.</title>
        <authorList>
            <person name="Hensen N."/>
            <person name="Bonometti L."/>
            <person name="Westerberg I."/>
            <person name="Brannstrom I.O."/>
            <person name="Guillou S."/>
            <person name="Cros-Aarteil S."/>
            <person name="Calhoun S."/>
            <person name="Haridas S."/>
            <person name="Kuo A."/>
            <person name="Mondo S."/>
            <person name="Pangilinan J."/>
            <person name="Riley R."/>
            <person name="LaButti K."/>
            <person name="Andreopoulos B."/>
            <person name="Lipzen A."/>
            <person name="Chen C."/>
            <person name="Yan M."/>
            <person name="Daum C."/>
            <person name="Ng V."/>
            <person name="Clum A."/>
            <person name="Steindorff A."/>
            <person name="Ohm R.A."/>
            <person name="Martin F."/>
            <person name="Silar P."/>
            <person name="Natvig D.O."/>
            <person name="Lalanne C."/>
            <person name="Gautier V."/>
            <person name="Ament-Velasquez S.L."/>
            <person name="Kruys A."/>
            <person name="Hutchinson M.I."/>
            <person name="Powell A.J."/>
            <person name="Barry K."/>
            <person name="Miller A.N."/>
            <person name="Grigoriev I.V."/>
            <person name="Debuchy R."/>
            <person name="Gladieux P."/>
            <person name="Hiltunen Thoren M."/>
            <person name="Johannesson H."/>
        </authorList>
    </citation>
    <scope>NUCLEOTIDE SEQUENCE</scope>
    <source>
        <strain evidence="6">CBS 141.50</strain>
    </source>
</reference>
<organism evidence="6 7">
    <name type="scientific">Dichotomopilus funicola</name>
    <dbReference type="NCBI Taxonomy" id="1934379"/>
    <lineage>
        <taxon>Eukaryota</taxon>
        <taxon>Fungi</taxon>
        <taxon>Dikarya</taxon>
        <taxon>Ascomycota</taxon>
        <taxon>Pezizomycotina</taxon>
        <taxon>Sordariomycetes</taxon>
        <taxon>Sordariomycetidae</taxon>
        <taxon>Sordariales</taxon>
        <taxon>Chaetomiaceae</taxon>
        <taxon>Dichotomopilus</taxon>
    </lineage>
</organism>
<dbReference type="GeneID" id="87815639"/>
<comment type="similarity">
    <text evidence="2">Belongs to the ATP11 family.</text>
</comment>